<keyword evidence="3" id="KW-1003">Cell membrane</keyword>
<feature type="transmembrane region" description="Helical" evidence="8">
    <location>
        <begin position="66"/>
        <end position="85"/>
    </location>
</feature>
<evidence type="ECO:0000256" key="2">
    <source>
        <dbReference type="ARBA" id="ARBA00022448"/>
    </source>
</evidence>
<dbReference type="PANTHER" id="PTHR23513">
    <property type="entry name" value="INTEGRAL MEMBRANE EFFLUX PROTEIN-RELATED"/>
    <property type="match status" value="1"/>
</dbReference>
<evidence type="ECO:0000256" key="8">
    <source>
        <dbReference type="SAM" id="Phobius"/>
    </source>
</evidence>
<dbReference type="InterPro" id="IPR010290">
    <property type="entry name" value="TM_effector"/>
</dbReference>
<gene>
    <name evidence="10" type="ORF">LQ327_02635</name>
</gene>
<organism evidence="10 11">
    <name type="scientific">Actinomycetospora endophytica</name>
    <dbReference type="NCBI Taxonomy" id="2291215"/>
    <lineage>
        <taxon>Bacteria</taxon>
        <taxon>Bacillati</taxon>
        <taxon>Actinomycetota</taxon>
        <taxon>Actinomycetes</taxon>
        <taxon>Pseudonocardiales</taxon>
        <taxon>Pseudonocardiaceae</taxon>
        <taxon>Actinomycetospora</taxon>
    </lineage>
</organism>
<reference evidence="10 11" key="1">
    <citation type="submission" date="2021-11" db="EMBL/GenBank/DDBJ databases">
        <title>Draft genome sequence of Actinomycetospora sp. SF1 isolated from the rhizosphere soil.</title>
        <authorList>
            <person name="Duangmal K."/>
            <person name="Chantavorakit T."/>
        </authorList>
    </citation>
    <scope>NUCLEOTIDE SEQUENCE [LARGE SCALE GENOMIC DNA]</scope>
    <source>
        <strain evidence="10 11">TBRC 5722</strain>
    </source>
</reference>
<evidence type="ECO:0000256" key="3">
    <source>
        <dbReference type="ARBA" id="ARBA00022475"/>
    </source>
</evidence>
<feature type="transmembrane region" description="Helical" evidence="8">
    <location>
        <begin position="284"/>
        <end position="303"/>
    </location>
</feature>
<keyword evidence="11" id="KW-1185">Reference proteome</keyword>
<dbReference type="PROSITE" id="PS50850">
    <property type="entry name" value="MFS"/>
    <property type="match status" value="1"/>
</dbReference>
<feature type="domain" description="Major facilitator superfamily (MFS) profile" evidence="9">
    <location>
        <begin position="230"/>
        <end position="446"/>
    </location>
</feature>
<feature type="transmembrane region" description="Helical" evidence="8">
    <location>
        <begin position="310"/>
        <end position="330"/>
    </location>
</feature>
<comment type="subcellular location">
    <subcellularLocation>
        <location evidence="1">Cell inner membrane</location>
        <topology evidence="1">Multi-pass membrane protein</topology>
    </subcellularLocation>
</comment>
<dbReference type="RefSeq" id="WP_230729972.1">
    <property type="nucleotide sequence ID" value="NZ_JAJNDB010000001.1"/>
</dbReference>
<evidence type="ECO:0000256" key="6">
    <source>
        <dbReference type="ARBA" id="ARBA00023136"/>
    </source>
</evidence>
<dbReference type="SUPFAM" id="SSF103473">
    <property type="entry name" value="MFS general substrate transporter"/>
    <property type="match status" value="1"/>
</dbReference>
<feature type="transmembrane region" description="Helical" evidence="8">
    <location>
        <begin position="36"/>
        <end position="60"/>
    </location>
</feature>
<sequence length="446" mass="45880">MSERSGGEPGDGEPTPRRRGLFADTTPLRTPSFRRLWTAGVVTVVGAQLTVVAVPFQLFALTGSSAWVGLTGLFGLVPLIVFGLWGGAIADAVDRRMLLVVSGIGIAVTSALLGITAVTHIGGPWTVLVIFAVQTACLAVNQPTRSAVLPRILPLEQLPAANTLWFTVQQLGAFAGPLVGGVALAFIDVGVLYFVDTVCLFASIWAAYRLPRLPVGDDAEGGFRGVVHAIRQSAGLRSVVDGFRYAAMSKVLLVSFLADLVAMGFGMPRAVFPQAAVETYGGGPAYGLLSAAIAGGAALGGLLSGRLHGIARQGVAVTIAVCLWGVGVALSGLTSILWLAVLLLAAAGAADLVSSVFRSTMLQTVATDEMRGRMQGVFVVVVAGGPRVADLWHGWAADAVGTGLATTIGGVAVVVGMIAVVLAFPAFWRYRAPVAGQDVDAPVGQS</sequence>
<evidence type="ECO:0000313" key="11">
    <source>
        <dbReference type="Proteomes" id="UP001199469"/>
    </source>
</evidence>
<evidence type="ECO:0000259" key="9">
    <source>
        <dbReference type="PROSITE" id="PS50850"/>
    </source>
</evidence>
<dbReference type="Proteomes" id="UP001199469">
    <property type="component" value="Unassembled WGS sequence"/>
</dbReference>
<protein>
    <submittedName>
        <fullName evidence="10">MFS transporter</fullName>
    </submittedName>
</protein>
<dbReference type="InterPro" id="IPR036259">
    <property type="entry name" value="MFS_trans_sf"/>
</dbReference>
<keyword evidence="6 8" id="KW-0472">Membrane</keyword>
<dbReference type="EMBL" id="JAJNDB010000001">
    <property type="protein sequence ID" value="MCD2192292.1"/>
    <property type="molecule type" value="Genomic_DNA"/>
</dbReference>
<feature type="transmembrane region" description="Helical" evidence="8">
    <location>
        <begin position="336"/>
        <end position="357"/>
    </location>
</feature>
<dbReference type="CDD" id="cd06173">
    <property type="entry name" value="MFS_MefA_like"/>
    <property type="match status" value="1"/>
</dbReference>
<dbReference type="Pfam" id="PF05977">
    <property type="entry name" value="MFS_3"/>
    <property type="match status" value="1"/>
</dbReference>
<feature type="region of interest" description="Disordered" evidence="7">
    <location>
        <begin position="1"/>
        <end position="25"/>
    </location>
</feature>
<evidence type="ECO:0000256" key="1">
    <source>
        <dbReference type="ARBA" id="ARBA00004429"/>
    </source>
</evidence>
<dbReference type="InterPro" id="IPR020846">
    <property type="entry name" value="MFS_dom"/>
</dbReference>
<feature type="transmembrane region" description="Helical" evidence="8">
    <location>
        <begin position="251"/>
        <end position="272"/>
    </location>
</feature>
<feature type="transmembrane region" description="Helical" evidence="8">
    <location>
        <begin position="377"/>
        <end position="395"/>
    </location>
</feature>
<keyword evidence="4 8" id="KW-0812">Transmembrane</keyword>
<keyword evidence="5 8" id="KW-1133">Transmembrane helix</keyword>
<feature type="transmembrane region" description="Helical" evidence="8">
    <location>
        <begin position="163"/>
        <end position="185"/>
    </location>
</feature>
<dbReference type="PANTHER" id="PTHR23513:SF9">
    <property type="entry name" value="ENTEROBACTIN EXPORTER ENTS"/>
    <property type="match status" value="1"/>
</dbReference>
<evidence type="ECO:0000256" key="4">
    <source>
        <dbReference type="ARBA" id="ARBA00022692"/>
    </source>
</evidence>
<keyword evidence="2" id="KW-0813">Transport</keyword>
<name>A0ABS8P2T2_9PSEU</name>
<accession>A0ABS8P2T2</accession>
<evidence type="ECO:0000256" key="7">
    <source>
        <dbReference type="SAM" id="MobiDB-lite"/>
    </source>
</evidence>
<evidence type="ECO:0000313" key="10">
    <source>
        <dbReference type="EMBL" id="MCD2192292.1"/>
    </source>
</evidence>
<proteinExistence type="predicted"/>
<comment type="caution">
    <text evidence="10">The sequence shown here is derived from an EMBL/GenBank/DDBJ whole genome shotgun (WGS) entry which is preliminary data.</text>
</comment>
<feature type="transmembrane region" description="Helical" evidence="8">
    <location>
        <begin position="97"/>
        <end position="118"/>
    </location>
</feature>
<dbReference type="Gene3D" id="1.20.1250.20">
    <property type="entry name" value="MFS general substrate transporter like domains"/>
    <property type="match status" value="1"/>
</dbReference>
<evidence type="ECO:0000256" key="5">
    <source>
        <dbReference type="ARBA" id="ARBA00022989"/>
    </source>
</evidence>
<feature type="transmembrane region" description="Helical" evidence="8">
    <location>
        <begin position="407"/>
        <end position="428"/>
    </location>
</feature>